<comment type="subcellular location">
    <subcellularLocation>
        <location evidence="2">Cytoplasm</location>
        <location evidence="2">Cytosol</location>
    </subcellularLocation>
</comment>
<evidence type="ECO:0000313" key="18">
    <source>
        <dbReference type="Proteomes" id="UP001530377"/>
    </source>
</evidence>
<evidence type="ECO:0000313" key="17">
    <source>
        <dbReference type="EMBL" id="KAL3808336.1"/>
    </source>
</evidence>
<dbReference type="SUPFAM" id="SSF57850">
    <property type="entry name" value="RING/U-box"/>
    <property type="match status" value="1"/>
</dbReference>
<keyword evidence="12" id="KW-0833">Ubl conjugation pathway</keyword>
<proteinExistence type="inferred from homology"/>
<dbReference type="PROSITE" id="PS50089">
    <property type="entry name" value="ZF_RING_2"/>
    <property type="match status" value="1"/>
</dbReference>
<evidence type="ECO:0000256" key="10">
    <source>
        <dbReference type="ARBA" id="ARBA00022737"/>
    </source>
</evidence>
<evidence type="ECO:0000256" key="2">
    <source>
        <dbReference type="ARBA" id="ARBA00004514"/>
    </source>
</evidence>
<evidence type="ECO:0000256" key="12">
    <source>
        <dbReference type="ARBA" id="ARBA00022786"/>
    </source>
</evidence>
<accession>A0ABD3R9B9</accession>
<dbReference type="InterPro" id="IPR039804">
    <property type="entry name" value="RING-CH-C4HC3_LTN1"/>
</dbReference>
<dbReference type="GO" id="GO:0008270">
    <property type="term" value="F:zinc ion binding"/>
    <property type="evidence" value="ECO:0007669"/>
    <property type="project" value="UniProtKB-KW"/>
</dbReference>
<comment type="similarity">
    <text evidence="4">Belongs to the LTN1 family.</text>
</comment>
<evidence type="ECO:0000256" key="14">
    <source>
        <dbReference type="PROSITE-ProRule" id="PRU00175"/>
    </source>
</evidence>
<protein>
    <recommendedName>
        <fullName evidence="6">E3 ubiquitin-protein ligase listerin</fullName>
        <ecNumber evidence="5">2.3.2.27</ecNumber>
    </recommendedName>
</protein>
<dbReference type="InterPro" id="IPR054477">
    <property type="entry name" value="LTN1_E3_ligase_6th"/>
</dbReference>
<comment type="caution">
    <text evidence="17">The sequence shown here is derived from an EMBL/GenBank/DDBJ whole genome shotgun (WGS) entry which is preliminary data.</text>
</comment>
<keyword evidence="18" id="KW-1185">Reference proteome</keyword>
<keyword evidence="8" id="KW-0808">Transferase</keyword>
<keyword evidence="10" id="KW-0677">Repeat</keyword>
<dbReference type="InterPro" id="IPR001841">
    <property type="entry name" value="Znf_RING"/>
</dbReference>
<keyword evidence="7" id="KW-0963">Cytoplasm</keyword>
<evidence type="ECO:0000256" key="15">
    <source>
        <dbReference type="SAM" id="MobiDB-lite"/>
    </source>
</evidence>
<evidence type="ECO:0000256" key="11">
    <source>
        <dbReference type="ARBA" id="ARBA00022771"/>
    </source>
</evidence>
<dbReference type="FunFam" id="3.30.40.10:FF:000038">
    <property type="entry name" value="E3 ubiquitin-protein ligase listerin"/>
    <property type="match status" value="1"/>
</dbReference>
<dbReference type="PANTHER" id="PTHR12389">
    <property type="entry name" value="ZINC FINGER PROTEIN 294"/>
    <property type="match status" value="1"/>
</dbReference>
<dbReference type="CDD" id="cd16491">
    <property type="entry name" value="RING-CH-C4HC3_LTN1"/>
    <property type="match status" value="1"/>
</dbReference>
<evidence type="ECO:0000256" key="1">
    <source>
        <dbReference type="ARBA" id="ARBA00000900"/>
    </source>
</evidence>
<evidence type="ECO:0000256" key="7">
    <source>
        <dbReference type="ARBA" id="ARBA00022490"/>
    </source>
</evidence>
<evidence type="ECO:0000256" key="4">
    <source>
        <dbReference type="ARBA" id="ARBA00007997"/>
    </source>
</evidence>
<evidence type="ECO:0000256" key="6">
    <source>
        <dbReference type="ARBA" id="ARBA00017157"/>
    </source>
</evidence>
<feature type="compositionally biased region" description="Gly residues" evidence="15">
    <location>
        <begin position="166"/>
        <end position="184"/>
    </location>
</feature>
<keyword evidence="13" id="KW-0862">Zinc</keyword>
<gene>
    <name evidence="17" type="ORF">ACHAXA_003234</name>
</gene>
<evidence type="ECO:0000256" key="5">
    <source>
        <dbReference type="ARBA" id="ARBA00012483"/>
    </source>
</evidence>
<comment type="catalytic activity">
    <reaction evidence="1">
        <text>S-ubiquitinyl-[E2 ubiquitin-conjugating enzyme]-L-cysteine + [acceptor protein]-L-lysine = [E2 ubiquitin-conjugating enzyme]-L-cysteine + N(6)-ubiquitinyl-[acceptor protein]-L-lysine.</text>
        <dbReference type="EC" id="2.3.2.27"/>
    </reaction>
</comment>
<dbReference type="EC" id="2.3.2.27" evidence="5"/>
<reference evidence="17 18" key="1">
    <citation type="submission" date="2024-10" db="EMBL/GenBank/DDBJ databases">
        <title>Updated reference genomes for cyclostephanoid diatoms.</title>
        <authorList>
            <person name="Roberts W.R."/>
            <person name="Alverson A.J."/>
        </authorList>
    </citation>
    <scope>NUCLEOTIDE SEQUENCE [LARGE SCALE GENOMIC DNA]</scope>
    <source>
        <strain evidence="17 18">AJA228-03</strain>
    </source>
</reference>
<dbReference type="InterPro" id="IPR054478">
    <property type="entry name" value="LTN1_UBC"/>
</dbReference>
<keyword evidence="11 14" id="KW-0863">Zinc-finger</keyword>
<dbReference type="Gene3D" id="3.30.40.10">
    <property type="entry name" value="Zinc/RING finger domain, C3HC4 (zinc finger)"/>
    <property type="match status" value="1"/>
</dbReference>
<dbReference type="Pfam" id="PF23009">
    <property type="entry name" value="UBC_like"/>
    <property type="match status" value="1"/>
</dbReference>
<feature type="region of interest" description="Disordered" evidence="15">
    <location>
        <begin position="306"/>
        <end position="334"/>
    </location>
</feature>
<name>A0ABD3R9B9_9STRA</name>
<feature type="region of interest" description="Disordered" evidence="15">
    <location>
        <begin position="125"/>
        <end position="187"/>
    </location>
</feature>
<organism evidence="17 18">
    <name type="scientific">Cyclostephanos tholiformis</name>
    <dbReference type="NCBI Taxonomy" id="382380"/>
    <lineage>
        <taxon>Eukaryota</taxon>
        <taxon>Sar</taxon>
        <taxon>Stramenopiles</taxon>
        <taxon>Ochrophyta</taxon>
        <taxon>Bacillariophyta</taxon>
        <taxon>Coscinodiscophyceae</taxon>
        <taxon>Thalassiosirophycidae</taxon>
        <taxon>Stephanodiscales</taxon>
        <taxon>Stephanodiscaceae</taxon>
        <taxon>Cyclostephanos</taxon>
    </lineage>
</organism>
<evidence type="ECO:0000256" key="9">
    <source>
        <dbReference type="ARBA" id="ARBA00022723"/>
    </source>
</evidence>
<dbReference type="PANTHER" id="PTHR12389:SF0">
    <property type="entry name" value="E3 UBIQUITIN-PROTEIN LIGASE LISTERIN"/>
    <property type="match status" value="1"/>
</dbReference>
<evidence type="ECO:0000256" key="13">
    <source>
        <dbReference type="ARBA" id="ARBA00022833"/>
    </source>
</evidence>
<dbReference type="GO" id="GO:0005829">
    <property type="term" value="C:cytosol"/>
    <property type="evidence" value="ECO:0007669"/>
    <property type="project" value="UniProtKB-SubCell"/>
</dbReference>
<dbReference type="InterPro" id="IPR013083">
    <property type="entry name" value="Znf_RING/FYVE/PHD"/>
</dbReference>
<sequence>MSNHPPPPPGSSASSFRGFAMYADPSNISDSTTAAATLAARRAAARAGTTRRPPRASAATGDDDSIARDRRSSRPRQHAPRTGPRPSPVYAGYDARLIGLFRKIGRKSDPTTRVRGLEGLVGGVFNANERPRMPTSSSGQDDDGGRAHDDGDGDDDTGDDDPPRGKVGGGLGVEVGAGGVGVGGDGDDEYPRSEKIAALCHLIHLHETRLGYDDDPAVRAASYMALNAARDVVPGAWGRLFAPPSPPPRGMEDDDDFDNDHDRGGGDCERTVGMAWGAYCGDTSSDVMRKAGEFVNSLLSLCASSSSSIGGEGGEESKNDDGFDGDGDGAAPTSSSAVAASALIPGGTFVASVCRYSVAVLACRRPSALGDYVDRRSFSSSGPVAAMAGAKIAGGKKKDATATNDAARGDGGARDRAGSGANNKWEEERYERVILSTLLGLGRLFELIRPDKDNGHDDHGGVAALASFLPDLAPSLIRLLSSSRISFRRGVYVLLCRACRHYVRSSSSSSMPLGKLIPDLLASEREPTNFASLLEMVLSFIAAAAEEKKNAATAANGYDEHDNDGPWNRVVSGQDGALVVGGDKGRNNNIDPSAFVKSLCRALRKGCHGAPACDWAPVILPIVALLPTNAPVAADLDGGEGGKNGESNGTVREERPYSISVVLSLWEGRKFAAGTVDAIAIVSATAECATFLMLRRGKRNNNRIREGHSGSVATTRSWRECGGLFLDSLTYFLTDAPPSIRSYGPVASAVDGLSVTLARDLNKLDVASSSYGVGADGDNDDDRGVTAVKSWLWGEEGLMRCAAALSLEEGRSKSVNIVQKWDALLRRLITSSSNINGEQQYLSNAQSNMTPACKRLFHTILESLSLPDRTDKSCNEDEGRLILTIFHFCSVNNIFAITAPQSCSEDGGKESCTKVSYSSIEHFCVNDLLKWILVHASTSSSSIEIDFDVLNLCLNAIPSTMRQKKIWEAILRELIKSYCDYTTLSVGLGTLVKLGGACDVNKTRADFVKCEMLDAFAINAADQVIDAFRRSHDILRQHDESDGEDELPVTRQGDVLRFLKTCVGISRDNPSGGVPIVSTSVIRYWIHLCCQRSSTRKTLEDGIVLEDESGDNVLLNTLLDLAFSSSLRSMNTISPEDTVNLVYESMFEGGKIWHECMAKYFTLESTATATLRDRVISIASSSLYEDIHSKPPSDNAVLELFCHAWANRAARLFAIHPGADLTSIGLDRIELWDKAAVSDESNASDFLFLSLMYFLHSFDCCETRREIVFKYSGAELFACIQTCISKCNAQHVETFHRRTSRNHDLVEALGGPSALSVTILEDSCVHTIDLLHAMMTGEMPGGNIPINRALTSLSFLMTVLFPSEGHIRDSNKDADIDVIASHVKEGDSMWYERGELRERVKATVLKIHTDDFPHLYFTIKEEGSNQERQTVANRLKWNLTNDNASYNISAERVGLDNDNNGDTARREKIGRQIMDKLIQPSLSEAELSDDDNAILRSEISAESVNIVVSQCGVVSLGIGSVRYDIFQAVSSIKRNLCVALSCSDPNLSKATLLLRYLSLAMGYSFQSMPSRKNITILKLDLCRSAQCLFELYENVAWLEAQTQYPLKSFHTGVVMWLAVALGAMKEGEMLRRVASIIRSISDILLGSDECESDSLHVMNAMRSLREASDCCIDYSIVDSDDEKSVLSKLTRSFVNLIAVNSCAPWIEGFAHLIRHSHKKSPCILVPAATLFSDELCDCFFDRAKRWCAYQLMHLFAKDSHPLQTGENVIIPPTSEQQLTVWKARLDEEEAIELEGDLLVTASWFPGHIMSVLQNVGNNSTSIVSDLDPQSIAMGNLLAWLVSLDILDVAGSLDMRNRSHIISFIQKTGSLGCIMNSALHQAQLDVSRSDNIFACVDLDCMDDFFIQKISTLVIFRTVESLPTLVKTWYNDDCPRFLRQKLGFFVENTVAPATLQRELVRIKDIASFGEMTISGSCVSREVVATYQQDECQLSVMIRMPSTFPLRNVEVDCQKTMGIPEKRWRRWAVQIMLMLNNQDGSILDALLLWKQNVDKEFEGVEPCPVCYSVLCIKTHQMPNLECKTCHNRFHTTCLMQWFKSSGKSQCVLCQQPWSGSKV</sequence>
<feature type="compositionally biased region" description="Low complexity" evidence="15">
    <location>
        <begin position="33"/>
        <end position="60"/>
    </location>
</feature>
<dbReference type="Proteomes" id="UP001530377">
    <property type="component" value="Unassembled WGS sequence"/>
</dbReference>
<keyword evidence="9" id="KW-0479">Metal-binding</keyword>
<comment type="pathway">
    <text evidence="3">Protein modification; protein ubiquitination.</text>
</comment>
<dbReference type="Pfam" id="PF22999">
    <property type="entry name" value="LTN1_E3_ligase_6th"/>
    <property type="match status" value="1"/>
</dbReference>
<evidence type="ECO:0000256" key="3">
    <source>
        <dbReference type="ARBA" id="ARBA00004906"/>
    </source>
</evidence>
<dbReference type="EMBL" id="JALLPB020000520">
    <property type="protein sequence ID" value="KAL3808336.1"/>
    <property type="molecule type" value="Genomic_DNA"/>
</dbReference>
<feature type="compositionally biased region" description="Basic and acidic residues" evidence="15">
    <location>
        <begin position="407"/>
        <end position="417"/>
    </location>
</feature>
<feature type="region of interest" description="Disordered" evidence="15">
    <location>
        <begin position="243"/>
        <end position="266"/>
    </location>
</feature>
<feature type="region of interest" description="Disordered" evidence="15">
    <location>
        <begin position="33"/>
        <end position="92"/>
    </location>
</feature>
<dbReference type="GO" id="GO:0061630">
    <property type="term" value="F:ubiquitin protein ligase activity"/>
    <property type="evidence" value="ECO:0007669"/>
    <property type="project" value="UniProtKB-EC"/>
</dbReference>
<evidence type="ECO:0000256" key="8">
    <source>
        <dbReference type="ARBA" id="ARBA00022679"/>
    </source>
</evidence>
<dbReference type="InterPro" id="IPR039795">
    <property type="entry name" value="LTN1/Rkr1"/>
</dbReference>
<feature type="compositionally biased region" description="Acidic residues" evidence="15">
    <location>
        <begin position="151"/>
        <end position="160"/>
    </location>
</feature>
<evidence type="ECO:0000259" key="16">
    <source>
        <dbReference type="PROSITE" id="PS50089"/>
    </source>
</evidence>
<feature type="domain" description="RING-type" evidence="16">
    <location>
        <begin position="2060"/>
        <end position="2107"/>
    </location>
</feature>
<feature type="region of interest" description="Disordered" evidence="15">
    <location>
        <begin position="398"/>
        <end position="421"/>
    </location>
</feature>